<evidence type="ECO:0000259" key="2">
    <source>
        <dbReference type="PROSITE" id="PS50943"/>
    </source>
</evidence>
<dbReference type="PANTHER" id="PTHR35010">
    <property type="entry name" value="BLL4672 PROTEIN-RELATED"/>
    <property type="match status" value="1"/>
</dbReference>
<dbReference type="Gene3D" id="1.10.260.40">
    <property type="entry name" value="lambda repressor-like DNA-binding domains"/>
    <property type="match status" value="1"/>
</dbReference>
<sequence length="290" mass="32219">MPQSEYLTGTRFSSTGLAIVRLMTHAAVGLLIRRRRGLARRSQMDLAHEIGISPRHLSFVELGKSKPSAGLLLTIARHLDVPLRERNDWLLAAGYAPRYPETSLTEPALVRVRRSLQLLLDAHDPFPAAVIDRTWSVQLTNQAARQLVSDIPADVRGVPTNIFRTALHPAGLAPRTRNFAQWSAYLLWQLDRAVARSQDPTLATLAHEIATWPAIPERQAWGHLSAEEGDDPVVPWRLEAGGQELSLITTMSTFGTPMDVTLSELSIELFFPADEATENALRRHAHTGSW</sequence>
<dbReference type="InterPro" id="IPR010982">
    <property type="entry name" value="Lambda_DNA-bd_dom_sf"/>
</dbReference>
<dbReference type="EMBL" id="BAABHF010000046">
    <property type="protein sequence ID" value="GAA4510875.1"/>
    <property type="molecule type" value="Genomic_DNA"/>
</dbReference>
<dbReference type="Pfam" id="PF01381">
    <property type="entry name" value="HTH_3"/>
    <property type="match status" value="1"/>
</dbReference>
<keyword evidence="1" id="KW-1133">Transmembrane helix</keyword>
<dbReference type="InterPro" id="IPR001387">
    <property type="entry name" value="Cro/C1-type_HTH"/>
</dbReference>
<proteinExistence type="predicted"/>
<dbReference type="PROSITE" id="PS50943">
    <property type="entry name" value="HTH_CROC1"/>
    <property type="match status" value="1"/>
</dbReference>
<dbReference type="CDD" id="cd00093">
    <property type="entry name" value="HTH_XRE"/>
    <property type="match status" value="1"/>
</dbReference>
<feature type="transmembrane region" description="Helical" evidence="1">
    <location>
        <begin position="12"/>
        <end position="32"/>
    </location>
</feature>
<name>A0ABP8QU33_9ACTN</name>
<feature type="domain" description="HTH cro/C1-type" evidence="2">
    <location>
        <begin position="32"/>
        <end position="86"/>
    </location>
</feature>
<keyword evidence="1" id="KW-0472">Membrane</keyword>
<accession>A0ABP8QU33</accession>
<evidence type="ECO:0000313" key="4">
    <source>
        <dbReference type="Proteomes" id="UP001500503"/>
    </source>
</evidence>
<reference evidence="4" key="1">
    <citation type="journal article" date="2019" name="Int. J. Syst. Evol. Microbiol.">
        <title>The Global Catalogue of Microorganisms (GCM) 10K type strain sequencing project: providing services to taxonomists for standard genome sequencing and annotation.</title>
        <authorList>
            <consortium name="The Broad Institute Genomics Platform"/>
            <consortium name="The Broad Institute Genome Sequencing Center for Infectious Disease"/>
            <person name="Wu L."/>
            <person name="Ma J."/>
        </authorList>
    </citation>
    <scope>NUCLEOTIDE SEQUENCE [LARGE SCALE GENOMIC DNA]</scope>
    <source>
        <strain evidence="4">JCM 17933</strain>
    </source>
</reference>
<dbReference type="PANTHER" id="PTHR35010:SF4">
    <property type="entry name" value="BLL5781 PROTEIN"/>
    <property type="match status" value="1"/>
</dbReference>
<dbReference type="SUPFAM" id="SSF47413">
    <property type="entry name" value="lambda repressor-like DNA-binding domains"/>
    <property type="match status" value="1"/>
</dbReference>
<keyword evidence="4" id="KW-1185">Reference proteome</keyword>
<dbReference type="Gene3D" id="3.30.450.180">
    <property type="match status" value="1"/>
</dbReference>
<evidence type="ECO:0000313" key="3">
    <source>
        <dbReference type="EMBL" id="GAA4510875.1"/>
    </source>
</evidence>
<evidence type="ECO:0000256" key="1">
    <source>
        <dbReference type="SAM" id="Phobius"/>
    </source>
</evidence>
<organism evidence="3 4">
    <name type="scientific">Actinoallomurus oryzae</name>
    <dbReference type="NCBI Taxonomy" id="502180"/>
    <lineage>
        <taxon>Bacteria</taxon>
        <taxon>Bacillati</taxon>
        <taxon>Actinomycetota</taxon>
        <taxon>Actinomycetes</taxon>
        <taxon>Streptosporangiales</taxon>
        <taxon>Thermomonosporaceae</taxon>
        <taxon>Actinoallomurus</taxon>
    </lineage>
</organism>
<comment type="caution">
    <text evidence="3">The sequence shown here is derived from an EMBL/GenBank/DDBJ whole genome shotgun (WGS) entry which is preliminary data.</text>
</comment>
<dbReference type="Pfam" id="PF17765">
    <property type="entry name" value="MLTR_LBD"/>
    <property type="match status" value="1"/>
</dbReference>
<dbReference type="InterPro" id="IPR041413">
    <property type="entry name" value="MLTR_LBD"/>
</dbReference>
<protein>
    <submittedName>
        <fullName evidence="3">Helix-turn-helix transcriptional regulator</fullName>
    </submittedName>
</protein>
<dbReference type="Proteomes" id="UP001500503">
    <property type="component" value="Unassembled WGS sequence"/>
</dbReference>
<gene>
    <name evidence="3" type="ORF">GCM10023191_074160</name>
</gene>
<dbReference type="SMART" id="SM00530">
    <property type="entry name" value="HTH_XRE"/>
    <property type="match status" value="1"/>
</dbReference>
<keyword evidence="1" id="KW-0812">Transmembrane</keyword>